<dbReference type="PANTHER" id="PTHR30146:SF95">
    <property type="entry name" value="RIBOSE OPERON REPRESSOR"/>
    <property type="match status" value="1"/>
</dbReference>
<evidence type="ECO:0000313" key="9">
    <source>
        <dbReference type="Proteomes" id="UP000076405"/>
    </source>
</evidence>
<dbReference type="GO" id="GO:0003700">
    <property type="term" value="F:DNA-binding transcription factor activity"/>
    <property type="evidence" value="ECO:0007669"/>
    <property type="project" value="TreeGrafter"/>
</dbReference>
<sequence length="330" mass="36789">MTKLSDVAKKAGVSSTTVSRVINNYGSLSEKTRAKVFSAMKELNYQPNSLARSLQGKKTQLVGVIFPSVTNPFYAELIEDLENKLFGADYKIILCNSANNSEKERSYLRMLQANQVDGIIAGTHNTNIEEYKTLDLPVVSFDRHLSENIPIISSDNYQGAQLATKELIANGANQIYFVGNVNVSPNENPTDLRVQGFEDTLKQHKLESHYFSVKTDNSVAIKKMLIRDFLNNHKVDGIFASDDSTALLIINIAKELNIDIPKQLRVIGFDGTKFIQNYFPELSTISQPISDIADLLISTLELRINDKKNYHNVTLALPNKLIRSSTTASI</sequence>
<dbReference type="Gene3D" id="1.10.260.40">
    <property type="entry name" value="lambda repressor-like DNA-binding domains"/>
    <property type="match status" value="1"/>
</dbReference>
<dbReference type="SMART" id="SM00354">
    <property type="entry name" value="HTH_LACI"/>
    <property type="match status" value="1"/>
</dbReference>
<dbReference type="RefSeq" id="WP_046870597.1">
    <property type="nucleotide sequence ID" value="NZ_BAAAXI010000174.1"/>
</dbReference>
<feature type="domain" description="HTH lacI-type" evidence="5">
    <location>
        <begin position="2"/>
        <end position="56"/>
    </location>
</feature>
<dbReference type="OrthoDB" id="9796186at2"/>
<dbReference type="AlphaFoldDB" id="A0A0R2HSE7"/>
<dbReference type="InterPro" id="IPR010982">
    <property type="entry name" value="Lambda_DNA-bd_dom_sf"/>
</dbReference>
<keyword evidence="2" id="KW-0805">Transcription regulation</keyword>
<keyword evidence="3" id="KW-0238">DNA-binding</keyword>
<evidence type="ECO:0000256" key="4">
    <source>
        <dbReference type="ARBA" id="ARBA00023163"/>
    </source>
</evidence>
<evidence type="ECO:0000313" key="6">
    <source>
        <dbReference type="EMBL" id="AMV62190.1"/>
    </source>
</evidence>
<dbReference type="PRINTS" id="PR00036">
    <property type="entry name" value="HTHLACI"/>
</dbReference>
<dbReference type="PANTHER" id="PTHR30146">
    <property type="entry name" value="LACI-RELATED TRANSCRIPTIONAL REPRESSOR"/>
    <property type="match status" value="1"/>
</dbReference>
<accession>A0A0R2HSE7</accession>
<dbReference type="Pfam" id="PF00532">
    <property type="entry name" value="Peripla_BP_1"/>
    <property type="match status" value="1"/>
</dbReference>
<dbReference type="Proteomes" id="UP000076405">
    <property type="component" value="Chromosome"/>
</dbReference>
<dbReference type="PROSITE" id="PS50932">
    <property type="entry name" value="HTH_LACI_2"/>
    <property type="match status" value="1"/>
</dbReference>
<keyword evidence="4" id="KW-0804">Transcription</keyword>
<protein>
    <submittedName>
        <fullName evidence="6">Sucrose operon repressor ScrR, LacI family</fullName>
    </submittedName>
</protein>
<dbReference type="Gene3D" id="3.40.50.2300">
    <property type="match status" value="2"/>
</dbReference>
<keyword evidence="8" id="KW-1185">Reference proteome</keyword>
<dbReference type="GeneID" id="57277202"/>
<dbReference type="EMBL" id="CP012275">
    <property type="protein sequence ID" value="AMV62190.1"/>
    <property type="molecule type" value="Genomic_DNA"/>
</dbReference>
<keyword evidence="1" id="KW-0678">Repressor</keyword>
<evidence type="ECO:0000313" key="7">
    <source>
        <dbReference type="EMBL" id="AMV67949.1"/>
    </source>
</evidence>
<dbReference type="SUPFAM" id="SSF53822">
    <property type="entry name" value="Periplasmic binding protein-like I"/>
    <property type="match status" value="1"/>
</dbReference>
<dbReference type="InterPro" id="IPR001761">
    <property type="entry name" value="Peripla_BP/Lac1_sug-bd_dom"/>
</dbReference>
<proteinExistence type="predicted"/>
<evidence type="ECO:0000313" key="8">
    <source>
        <dbReference type="Proteomes" id="UP000076244"/>
    </source>
</evidence>
<evidence type="ECO:0000256" key="2">
    <source>
        <dbReference type="ARBA" id="ARBA00023015"/>
    </source>
</evidence>
<dbReference type="InterPro" id="IPR028082">
    <property type="entry name" value="Peripla_BP_I"/>
</dbReference>
<dbReference type="KEGG" id="pdm:ADU72_2028"/>
<dbReference type="PROSITE" id="PS00356">
    <property type="entry name" value="HTH_LACI_1"/>
    <property type="match status" value="1"/>
</dbReference>
<organism evidence="6 9">
    <name type="scientific">Pediococcus damnosus</name>
    <dbReference type="NCBI Taxonomy" id="51663"/>
    <lineage>
        <taxon>Bacteria</taxon>
        <taxon>Bacillati</taxon>
        <taxon>Bacillota</taxon>
        <taxon>Bacilli</taxon>
        <taxon>Lactobacillales</taxon>
        <taxon>Lactobacillaceae</taxon>
        <taxon>Pediococcus</taxon>
    </lineage>
</organism>
<dbReference type="CDD" id="cd01392">
    <property type="entry name" value="HTH_LacI"/>
    <property type="match status" value="1"/>
</dbReference>
<dbReference type="Proteomes" id="UP000076244">
    <property type="component" value="Chromosome"/>
</dbReference>
<dbReference type="EMBL" id="CP012288">
    <property type="protein sequence ID" value="AMV67949.1"/>
    <property type="molecule type" value="Genomic_DNA"/>
</dbReference>
<dbReference type="CDD" id="cd06291">
    <property type="entry name" value="PBP1_Qymf-like"/>
    <property type="match status" value="1"/>
</dbReference>
<dbReference type="InterPro" id="IPR000843">
    <property type="entry name" value="HTH_LacI"/>
</dbReference>
<gene>
    <name evidence="6" type="ORF">ADU70_0692</name>
    <name evidence="7" type="ORF">ADU72_2028</name>
</gene>
<evidence type="ECO:0000259" key="5">
    <source>
        <dbReference type="PROSITE" id="PS50932"/>
    </source>
</evidence>
<evidence type="ECO:0000256" key="1">
    <source>
        <dbReference type="ARBA" id="ARBA00022491"/>
    </source>
</evidence>
<reference evidence="8 9" key="1">
    <citation type="journal article" date="2016" name="PLoS ONE">
        <title>The Identification of Novel Diagnostic Marker Genes for the Detection of Beer Spoiling Pediococcus damnosus Strains Using the BlAst Diagnostic Gene findEr.</title>
        <authorList>
            <person name="Behr J."/>
            <person name="Geissler A.J."/>
            <person name="Schmid J."/>
            <person name="Zehe A."/>
            <person name="Vogel R.F."/>
        </authorList>
    </citation>
    <scope>NUCLEOTIDE SEQUENCE [LARGE SCALE GENOMIC DNA]</scope>
    <source>
        <strain evidence="6 9">TMW 2.1533</strain>
        <strain evidence="7 8">TMW 2.1535</strain>
    </source>
</reference>
<dbReference type="Pfam" id="PF00356">
    <property type="entry name" value="LacI"/>
    <property type="match status" value="1"/>
</dbReference>
<evidence type="ECO:0000256" key="3">
    <source>
        <dbReference type="ARBA" id="ARBA00023125"/>
    </source>
</evidence>
<dbReference type="SUPFAM" id="SSF47413">
    <property type="entry name" value="lambda repressor-like DNA-binding domains"/>
    <property type="match status" value="1"/>
</dbReference>
<name>A0A0R2HSE7_9LACO</name>
<dbReference type="GO" id="GO:0000976">
    <property type="term" value="F:transcription cis-regulatory region binding"/>
    <property type="evidence" value="ECO:0007669"/>
    <property type="project" value="TreeGrafter"/>
</dbReference>